<dbReference type="EMBL" id="BMJD01000008">
    <property type="protein sequence ID" value="GGB38573.1"/>
    <property type="molecule type" value="Genomic_DNA"/>
</dbReference>
<comment type="caution">
    <text evidence="2">The sequence shown here is derived from an EMBL/GenBank/DDBJ whole genome shotgun (WGS) entry which is preliminary data.</text>
</comment>
<feature type="transmembrane region" description="Helical" evidence="1">
    <location>
        <begin position="7"/>
        <end position="26"/>
    </location>
</feature>
<feature type="transmembrane region" description="Helical" evidence="1">
    <location>
        <begin position="32"/>
        <end position="52"/>
    </location>
</feature>
<dbReference type="RefSeq" id="WP_155554808.1">
    <property type="nucleotide sequence ID" value="NZ_BMJD01000008.1"/>
</dbReference>
<gene>
    <name evidence="2" type="ORF">GCM10011409_15090</name>
</gene>
<feature type="transmembrane region" description="Helical" evidence="1">
    <location>
        <begin position="59"/>
        <end position="81"/>
    </location>
</feature>
<sequence length="151" mass="16879">MEHVKELGIKFLAIAVSIYAIFGIFSNANWVNLLWISLLVTGISYLAGDMVILPKFGNITATIADFGLAFLSLLILGGLFLGAEVPIITTSLLTAFFITCCEPFIHGYIVNHFSPDSYERKDLRTQNQLQTEFAEETNEHTITKNKHHNDE</sequence>
<evidence type="ECO:0000256" key="1">
    <source>
        <dbReference type="SAM" id="Phobius"/>
    </source>
</evidence>
<dbReference type="Pfam" id="PF10710">
    <property type="entry name" value="DUF2512"/>
    <property type="match status" value="1"/>
</dbReference>
<keyword evidence="1" id="KW-0472">Membrane</keyword>
<reference evidence="2" key="2">
    <citation type="submission" date="2020-09" db="EMBL/GenBank/DDBJ databases">
        <authorList>
            <person name="Sun Q."/>
            <person name="Zhou Y."/>
        </authorList>
    </citation>
    <scope>NUCLEOTIDE SEQUENCE</scope>
    <source>
        <strain evidence="2">CGMCC 1.15454</strain>
    </source>
</reference>
<keyword evidence="1" id="KW-0812">Transmembrane</keyword>
<evidence type="ECO:0000313" key="2">
    <source>
        <dbReference type="EMBL" id="GGB38573.1"/>
    </source>
</evidence>
<reference evidence="2" key="1">
    <citation type="journal article" date="2014" name="Int. J. Syst. Evol. Microbiol.">
        <title>Complete genome sequence of Corynebacterium casei LMG S-19264T (=DSM 44701T), isolated from a smear-ripened cheese.</title>
        <authorList>
            <consortium name="US DOE Joint Genome Institute (JGI-PGF)"/>
            <person name="Walter F."/>
            <person name="Albersmeier A."/>
            <person name="Kalinowski J."/>
            <person name="Ruckert C."/>
        </authorList>
    </citation>
    <scope>NUCLEOTIDE SEQUENCE</scope>
    <source>
        <strain evidence="2">CGMCC 1.15454</strain>
    </source>
</reference>
<dbReference type="AlphaFoldDB" id="A0A9W5TXF8"/>
<feature type="transmembrane region" description="Helical" evidence="1">
    <location>
        <begin position="87"/>
        <end position="110"/>
    </location>
</feature>
<protein>
    <submittedName>
        <fullName evidence="2">Membrane protein</fullName>
    </submittedName>
</protein>
<accession>A0A9W5TXF8</accession>
<organism evidence="2 3">
    <name type="scientific">Lentibacillus populi</name>
    <dbReference type="NCBI Taxonomy" id="1827502"/>
    <lineage>
        <taxon>Bacteria</taxon>
        <taxon>Bacillati</taxon>
        <taxon>Bacillota</taxon>
        <taxon>Bacilli</taxon>
        <taxon>Bacillales</taxon>
        <taxon>Bacillaceae</taxon>
        <taxon>Lentibacillus</taxon>
    </lineage>
</organism>
<name>A0A9W5TXF8_9BACI</name>
<proteinExistence type="predicted"/>
<evidence type="ECO:0000313" key="3">
    <source>
        <dbReference type="Proteomes" id="UP000621492"/>
    </source>
</evidence>
<keyword evidence="3" id="KW-1185">Reference proteome</keyword>
<keyword evidence="1" id="KW-1133">Transmembrane helix</keyword>
<dbReference type="Proteomes" id="UP000621492">
    <property type="component" value="Unassembled WGS sequence"/>
</dbReference>
<dbReference type="InterPro" id="IPR019649">
    <property type="entry name" value="DUF2512"/>
</dbReference>